<dbReference type="InterPro" id="IPR035965">
    <property type="entry name" value="PAS-like_dom_sf"/>
</dbReference>
<dbReference type="PANTHER" id="PTHR44757">
    <property type="entry name" value="DIGUANYLATE CYCLASE DGCP"/>
    <property type="match status" value="1"/>
</dbReference>
<dbReference type="PROSITE" id="PS50887">
    <property type="entry name" value="GGDEF"/>
    <property type="match status" value="1"/>
</dbReference>
<evidence type="ECO:0000259" key="3">
    <source>
        <dbReference type="PROSITE" id="PS50883"/>
    </source>
</evidence>
<accession>A0ABU1BRV8</accession>
<feature type="transmembrane region" description="Helical" evidence="1">
    <location>
        <begin position="15"/>
        <end position="35"/>
    </location>
</feature>
<gene>
    <name evidence="5" type="ORF">Q8A64_14810</name>
</gene>
<dbReference type="RefSeq" id="WP_338437620.1">
    <property type="nucleotide sequence ID" value="NZ_JAUYVH010000011.1"/>
</dbReference>
<keyword evidence="6" id="KW-1185">Reference proteome</keyword>
<keyword evidence="1" id="KW-0472">Membrane</keyword>
<evidence type="ECO:0000259" key="4">
    <source>
        <dbReference type="PROSITE" id="PS50887"/>
    </source>
</evidence>
<dbReference type="InterPro" id="IPR000700">
    <property type="entry name" value="PAS-assoc_C"/>
</dbReference>
<dbReference type="CDD" id="cd01948">
    <property type="entry name" value="EAL"/>
    <property type="match status" value="1"/>
</dbReference>
<dbReference type="Gene3D" id="3.30.70.270">
    <property type="match status" value="1"/>
</dbReference>
<dbReference type="PROSITE" id="PS50113">
    <property type="entry name" value="PAC"/>
    <property type="match status" value="1"/>
</dbReference>
<sequence>MAPPKNHVSAFTRNLWLTVASFIILSIAFAAYVHTEKLIDQAHSKRTQSLLLAVEFQQTSEQLTNLARAYVISGTPEYKEKYRELVEIQDGSRPRPASSYQLYEGLALSENQNSRRSQPPSISILALAMQIGVTKEEFSKLRKAKEKLDYLTDIEYTAMELVESADLPFGASHLKAREMLFDKTYLQTKSEVIRPIYEFYRMVDERTLKTVQGQTVIAQRTRMVFVLFGVLLLITLLLTYRKLHAVLGGSVDELHAHIARMGRGDFSIGSLPAKPSRDNSVLAWLVETQKNLAQAERLRKDLETISQRQSSLYKVLGECNEAIMRCSNESELFEQICRSVVTVGGMDMTWIGMPDEEGKRIKPVLSYGEGEAYAREIEVSIDENEATGRGPVAVCFREDRPVWCQDFRNEPAMSPWKIQGEKFGWKANAALPLHSRGKVIAVIGMYSREAYAFDEATRNLLVRLAVDIDYALNSLEDNREREQALEALADSRRMLRTIIDSTPIRIFWKDMNLRFMGCNRAFVLDTKLSSPKEVIGKNDYQMAWRPYAEKYEADDRQVLESGKPRLSYEEPYRDITGQERWLRTSKVPLFDDSGKTIGVLGLYEDITEQKLAAERIHYLANYDTLTGLPGRNLLNERLDVELEIAQRENESFALMFLDLDNFKDINDVLGHNLGDTVLIELARRLRSAVSEGVTIARFGGDEFVLLLPKTDPRSAGLAAQKLLAAVSEPYRTDRYSLSLAASIGIAIYPQDGTDCESLFKSADTAMYYAKKEGRRGFCFSNPAMQEQSARNLQLVSAMNDALEHDQFQVHFQPQISMQDGHVVGVEALLRWQHPEFGFISPGEFMPVAEESGLILSIGEKVLRSAVRQARSWMSEDFGPLTVGVNLSVVQFRDPHLPELVSRILKEEGLPPEYLDLELTESVAMSNPQSGIDMMQQFHERGVQISIDDFGTGYSSLSYLKKFKLHKLKIDQSFVRDITTDPEDKAIVGAIIQMAKRLGLRTIAEGVETSEQMEYLREQGCDEVQGYYCSKPLSSEQFQIFAKGYEAEAFVLPAQRMAASWPAERSGVA</sequence>
<dbReference type="Gene3D" id="3.30.450.40">
    <property type="match status" value="1"/>
</dbReference>
<dbReference type="Gene3D" id="3.20.20.450">
    <property type="entry name" value="EAL domain"/>
    <property type="match status" value="1"/>
</dbReference>
<feature type="transmembrane region" description="Helical" evidence="1">
    <location>
        <begin position="223"/>
        <end position="240"/>
    </location>
</feature>
<dbReference type="SUPFAM" id="SSF55785">
    <property type="entry name" value="PYP-like sensor domain (PAS domain)"/>
    <property type="match status" value="1"/>
</dbReference>
<keyword evidence="1" id="KW-1133">Transmembrane helix</keyword>
<dbReference type="CDD" id="cd01949">
    <property type="entry name" value="GGDEF"/>
    <property type="match status" value="1"/>
</dbReference>
<reference evidence="5 6" key="1">
    <citation type="submission" date="2023-08" db="EMBL/GenBank/DDBJ databases">
        <title>Oxalobacteraceae gen .nov., isolated from river sludge outside the plant.</title>
        <authorList>
            <person name="Zhao S.Y."/>
        </authorList>
    </citation>
    <scope>NUCLEOTIDE SEQUENCE [LARGE SCALE GENOMIC DNA]</scope>
    <source>
        <strain evidence="5 6">R-40</strain>
    </source>
</reference>
<feature type="domain" description="GGDEF" evidence="4">
    <location>
        <begin position="650"/>
        <end position="782"/>
    </location>
</feature>
<evidence type="ECO:0000256" key="1">
    <source>
        <dbReference type="SAM" id="Phobius"/>
    </source>
</evidence>
<dbReference type="Pfam" id="PF08448">
    <property type="entry name" value="PAS_4"/>
    <property type="match status" value="1"/>
</dbReference>
<comment type="caution">
    <text evidence="5">The sequence shown here is derived from an EMBL/GenBank/DDBJ whole genome shotgun (WGS) entry which is preliminary data.</text>
</comment>
<dbReference type="Pfam" id="PF00563">
    <property type="entry name" value="EAL"/>
    <property type="match status" value="1"/>
</dbReference>
<keyword evidence="1" id="KW-0812">Transmembrane</keyword>
<dbReference type="Proteomes" id="UP001225596">
    <property type="component" value="Unassembled WGS sequence"/>
</dbReference>
<dbReference type="InterPro" id="IPR000014">
    <property type="entry name" value="PAS"/>
</dbReference>
<dbReference type="PROSITE" id="PS50883">
    <property type="entry name" value="EAL"/>
    <property type="match status" value="1"/>
</dbReference>
<dbReference type="SUPFAM" id="SSF141868">
    <property type="entry name" value="EAL domain-like"/>
    <property type="match status" value="1"/>
</dbReference>
<dbReference type="SMART" id="SM00267">
    <property type="entry name" value="GGDEF"/>
    <property type="match status" value="1"/>
</dbReference>
<dbReference type="Pfam" id="PF13185">
    <property type="entry name" value="GAF_2"/>
    <property type="match status" value="1"/>
</dbReference>
<dbReference type="PANTHER" id="PTHR44757:SF2">
    <property type="entry name" value="BIOFILM ARCHITECTURE MAINTENANCE PROTEIN MBAA"/>
    <property type="match status" value="1"/>
</dbReference>
<organism evidence="5 6">
    <name type="scientific">Keguizhuia sedimenti</name>
    <dbReference type="NCBI Taxonomy" id="3064264"/>
    <lineage>
        <taxon>Bacteria</taxon>
        <taxon>Pseudomonadati</taxon>
        <taxon>Pseudomonadota</taxon>
        <taxon>Betaproteobacteria</taxon>
        <taxon>Burkholderiales</taxon>
        <taxon>Oxalobacteraceae</taxon>
        <taxon>Keguizhuia</taxon>
    </lineage>
</organism>
<dbReference type="InterPro" id="IPR001633">
    <property type="entry name" value="EAL_dom"/>
</dbReference>
<dbReference type="InterPro" id="IPR029787">
    <property type="entry name" value="Nucleotide_cyclase"/>
</dbReference>
<dbReference type="Pfam" id="PF00990">
    <property type="entry name" value="GGDEF"/>
    <property type="match status" value="1"/>
</dbReference>
<dbReference type="InterPro" id="IPR029016">
    <property type="entry name" value="GAF-like_dom_sf"/>
</dbReference>
<dbReference type="Gene3D" id="3.30.450.20">
    <property type="entry name" value="PAS domain"/>
    <property type="match status" value="1"/>
</dbReference>
<dbReference type="InterPro" id="IPR043128">
    <property type="entry name" value="Rev_trsase/Diguanyl_cyclase"/>
</dbReference>
<dbReference type="InterPro" id="IPR000160">
    <property type="entry name" value="GGDEF_dom"/>
</dbReference>
<dbReference type="SUPFAM" id="SSF55073">
    <property type="entry name" value="Nucleotide cyclase"/>
    <property type="match status" value="1"/>
</dbReference>
<dbReference type="SMART" id="SM00052">
    <property type="entry name" value="EAL"/>
    <property type="match status" value="1"/>
</dbReference>
<evidence type="ECO:0000259" key="2">
    <source>
        <dbReference type="PROSITE" id="PS50113"/>
    </source>
</evidence>
<dbReference type="InterPro" id="IPR052155">
    <property type="entry name" value="Biofilm_reg_signaling"/>
</dbReference>
<dbReference type="CDD" id="cd00130">
    <property type="entry name" value="PAS"/>
    <property type="match status" value="1"/>
</dbReference>
<dbReference type="EMBL" id="JAUYVH010000011">
    <property type="protein sequence ID" value="MDQ9171682.1"/>
    <property type="molecule type" value="Genomic_DNA"/>
</dbReference>
<proteinExistence type="predicted"/>
<evidence type="ECO:0000313" key="5">
    <source>
        <dbReference type="EMBL" id="MDQ9171682.1"/>
    </source>
</evidence>
<dbReference type="SUPFAM" id="SSF55781">
    <property type="entry name" value="GAF domain-like"/>
    <property type="match status" value="1"/>
</dbReference>
<evidence type="ECO:0000313" key="6">
    <source>
        <dbReference type="Proteomes" id="UP001225596"/>
    </source>
</evidence>
<feature type="domain" description="PAC" evidence="2">
    <location>
        <begin position="566"/>
        <end position="618"/>
    </location>
</feature>
<dbReference type="NCBIfam" id="TIGR00229">
    <property type="entry name" value="sensory_box"/>
    <property type="match status" value="1"/>
</dbReference>
<protein>
    <submittedName>
        <fullName evidence="5">EAL domain-containing protein</fullName>
    </submittedName>
</protein>
<dbReference type="NCBIfam" id="TIGR00254">
    <property type="entry name" value="GGDEF"/>
    <property type="match status" value="1"/>
</dbReference>
<name>A0ABU1BRV8_9BURK</name>
<dbReference type="InterPro" id="IPR003018">
    <property type="entry name" value="GAF"/>
</dbReference>
<dbReference type="InterPro" id="IPR035919">
    <property type="entry name" value="EAL_sf"/>
</dbReference>
<dbReference type="InterPro" id="IPR013656">
    <property type="entry name" value="PAS_4"/>
</dbReference>
<feature type="domain" description="EAL" evidence="3">
    <location>
        <begin position="791"/>
        <end position="1045"/>
    </location>
</feature>